<feature type="region of interest" description="Disordered" evidence="8">
    <location>
        <begin position="627"/>
        <end position="664"/>
    </location>
</feature>
<keyword evidence="11" id="KW-1185">Reference proteome</keyword>
<feature type="region of interest" description="Disordered" evidence="8">
    <location>
        <begin position="748"/>
        <end position="805"/>
    </location>
</feature>
<feature type="compositionally biased region" description="Basic and acidic residues" evidence="8">
    <location>
        <begin position="795"/>
        <end position="805"/>
    </location>
</feature>
<proteinExistence type="predicted"/>
<keyword evidence="6" id="KW-0539">Nucleus</keyword>
<dbReference type="GO" id="GO:0003684">
    <property type="term" value="F:damaged DNA binding"/>
    <property type="evidence" value="ECO:0007669"/>
    <property type="project" value="InterPro"/>
</dbReference>
<dbReference type="GO" id="GO:0046872">
    <property type="term" value="F:metal ion binding"/>
    <property type="evidence" value="ECO:0007669"/>
    <property type="project" value="UniProtKB-KW"/>
</dbReference>
<dbReference type="GO" id="GO:0006281">
    <property type="term" value="P:DNA repair"/>
    <property type="evidence" value="ECO:0007669"/>
    <property type="project" value="UniProtKB-KW"/>
</dbReference>
<comment type="caution">
    <text evidence="10">The sequence shown here is derived from an EMBL/GenBank/DDBJ whole genome shotgun (WGS) entry which is preliminary data.</text>
</comment>
<dbReference type="Pfam" id="PF11799">
    <property type="entry name" value="IMS_C"/>
    <property type="match status" value="1"/>
</dbReference>
<sequence length="805" mass="87003">MHQESDDGEAEEEHDDIRDEADRSFLTHVHGTLLSSSLAGGADCTSTSPASKVIVHIDMDAFYCQVEAGLDPSLKGKPMAVVQYAPSGDLSTQTIHHDRRVSQSNQSLIAVSYEARARGVKRIMLGDQARAVCPDITLVQVCVAHKKADLTIYREAGAKVIKILARYGPTERASIDEAYVDLTAMAQSRLRDFGPDVIARARRESKVAGLEGQKEQATLSREDVRNGVLIGGQVRQDGSTNEERSGSSPSVSRTGDEGGRAENAALIIPRAGTAWIGRDACMAQPSALDNLIQSSVALSCADEPGQARASISASTTRAAAAWWDRPLQAWTRSEKEMICGAAILSEMRAAVTAELGYTCSGGLAPSKLLAKLGSAMHKPNQQTLIVQEMIPILLGPLPVARLKGLGGDFGKKVMEDLDCSTIGEVVERPLSRLEALYGESDAAWLFKLVRGVDDDSVEDRRLAKSVSCGKTFFGNNNLREMEQIHRWLRQLAGELTQRLRRDAELHARIPQLLTVSFQSMGVGGHHQNASRSAPLRLSIEQLLSVDVEETVEKGTPSAEMGGRNDVQESLADQGLSLVRRWHKETTHLSKSQHTLCLSTLYLTASNFLEIKQKSRMTSFFPKFDANSTHSAVDSGSNSTATAPPEYSFSDSKSSSPSAGAGDLSTDPLVAPCESFFKASRSTSIAKQVSSVEEIAETRKRQLDGKTAAKRGRTNMGGLDPTVIDPAVLEELPPHIRREITDGIAAATASGKRNKFSSKAAPNEKKIDTYFPKGGPHTGWPTPARPPPSSLSVKRGTLDRFLKTTK</sequence>
<dbReference type="InterPro" id="IPR052230">
    <property type="entry name" value="DNA_polymerase_eta"/>
</dbReference>
<protein>
    <recommendedName>
        <fullName evidence="7">DNA polymerase eta</fullName>
    </recommendedName>
</protein>
<dbReference type="GO" id="GO:0005634">
    <property type="term" value="C:nucleus"/>
    <property type="evidence" value="ECO:0007669"/>
    <property type="project" value="UniProtKB-SubCell"/>
</dbReference>
<feature type="domain" description="UmuC" evidence="9">
    <location>
        <begin position="54"/>
        <end position="406"/>
    </location>
</feature>
<feature type="region of interest" description="Disordered" evidence="8">
    <location>
        <begin position="230"/>
        <end position="261"/>
    </location>
</feature>
<keyword evidence="2" id="KW-0808">Transferase</keyword>
<keyword evidence="5" id="KW-0234">DNA repair</keyword>
<dbReference type="Proteomes" id="UP000355283">
    <property type="component" value="Unassembled WGS sequence"/>
</dbReference>
<evidence type="ECO:0000256" key="8">
    <source>
        <dbReference type="SAM" id="MobiDB-lite"/>
    </source>
</evidence>
<dbReference type="GO" id="GO:0005657">
    <property type="term" value="C:replication fork"/>
    <property type="evidence" value="ECO:0007669"/>
    <property type="project" value="TreeGrafter"/>
</dbReference>
<reference evidence="10 11" key="1">
    <citation type="submission" date="2019-01" db="EMBL/GenBank/DDBJ databases">
        <title>Nuclear Genome Assembly of the Microalgal Biofuel strain Nannochloropsis salina CCMP1776.</title>
        <authorList>
            <person name="Hovde B."/>
        </authorList>
    </citation>
    <scope>NUCLEOTIDE SEQUENCE [LARGE SCALE GENOMIC DNA]</scope>
    <source>
        <strain evidence="10 11">CCMP1776</strain>
    </source>
</reference>
<dbReference type="InterPro" id="IPR036775">
    <property type="entry name" value="DNA_pol_Y-fam_lit_finger_sf"/>
</dbReference>
<dbReference type="SUPFAM" id="SSF56672">
    <property type="entry name" value="DNA/RNA polymerases"/>
    <property type="match status" value="1"/>
</dbReference>
<dbReference type="PROSITE" id="PS50173">
    <property type="entry name" value="UMUC"/>
    <property type="match status" value="1"/>
</dbReference>
<evidence type="ECO:0000313" key="10">
    <source>
        <dbReference type="EMBL" id="TFJ81732.1"/>
    </source>
</evidence>
<dbReference type="GO" id="GO:0035861">
    <property type="term" value="C:site of double-strand break"/>
    <property type="evidence" value="ECO:0007669"/>
    <property type="project" value="TreeGrafter"/>
</dbReference>
<dbReference type="GO" id="GO:0009314">
    <property type="term" value="P:response to radiation"/>
    <property type="evidence" value="ECO:0007669"/>
    <property type="project" value="TreeGrafter"/>
</dbReference>
<evidence type="ECO:0000313" key="11">
    <source>
        <dbReference type="Proteomes" id="UP000355283"/>
    </source>
</evidence>
<dbReference type="Pfam" id="PF00817">
    <property type="entry name" value="IMS"/>
    <property type="match status" value="1"/>
</dbReference>
<feature type="compositionally biased region" description="Low complexity" evidence="8">
    <location>
        <begin position="647"/>
        <end position="657"/>
    </location>
</feature>
<dbReference type="EMBL" id="SDOX01000122">
    <property type="protein sequence ID" value="TFJ81732.1"/>
    <property type="molecule type" value="Genomic_DNA"/>
</dbReference>
<comment type="subcellular location">
    <subcellularLocation>
        <location evidence="1">Nucleus</location>
    </subcellularLocation>
</comment>
<dbReference type="GO" id="GO:0003887">
    <property type="term" value="F:DNA-directed DNA polymerase activity"/>
    <property type="evidence" value="ECO:0007669"/>
    <property type="project" value="TreeGrafter"/>
</dbReference>
<dbReference type="Pfam" id="PF21704">
    <property type="entry name" value="POLH-Rev1_HhH"/>
    <property type="match status" value="1"/>
</dbReference>
<dbReference type="Gene3D" id="3.40.1170.60">
    <property type="match status" value="1"/>
</dbReference>
<keyword evidence="3" id="KW-0479">Metal-binding</keyword>
<name>A0A4D9CRA4_9STRA</name>
<evidence type="ECO:0000256" key="4">
    <source>
        <dbReference type="ARBA" id="ARBA00022763"/>
    </source>
</evidence>
<dbReference type="PANTHER" id="PTHR45873:SF1">
    <property type="entry name" value="DNA POLYMERASE ETA"/>
    <property type="match status" value="1"/>
</dbReference>
<dbReference type="Gene3D" id="3.30.1490.100">
    <property type="entry name" value="DNA polymerase, Y-family, little finger domain"/>
    <property type="match status" value="1"/>
</dbReference>
<organism evidence="10 11">
    <name type="scientific">Nannochloropsis salina CCMP1776</name>
    <dbReference type="NCBI Taxonomy" id="1027361"/>
    <lineage>
        <taxon>Eukaryota</taxon>
        <taxon>Sar</taxon>
        <taxon>Stramenopiles</taxon>
        <taxon>Ochrophyta</taxon>
        <taxon>Eustigmatophyceae</taxon>
        <taxon>Eustigmatales</taxon>
        <taxon>Monodopsidaceae</taxon>
        <taxon>Microchloropsis</taxon>
        <taxon>Microchloropsis salina</taxon>
    </lineage>
</organism>
<dbReference type="SUPFAM" id="SSF100879">
    <property type="entry name" value="Lesion bypass DNA polymerase (Y-family), little finger domain"/>
    <property type="match status" value="1"/>
</dbReference>
<evidence type="ECO:0000256" key="6">
    <source>
        <dbReference type="ARBA" id="ARBA00023242"/>
    </source>
</evidence>
<feature type="compositionally biased region" description="Polar residues" evidence="8">
    <location>
        <begin position="627"/>
        <end position="641"/>
    </location>
</feature>
<dbReference type="InterPro" id="IPR001126">
    <property type="entry name" value="UmuC"/>
</dbReference>
<evidence type="ECO:0000256" key="5">
    <source>
        <dbReference type="ARBA" id="ARBA00023204"/>
    </source>
</evidence>
<dbReference type="PANTHER" id="PTHR45873">
    <property type="entry name" value="DNA POLYMERASE ETA"/>
    <property type="match status" value="1"/>
</dbReference>
<dbReference type="Gene3D" id="3.30.70.270">
    <property type="match status" value="1"/>
</dbReference>
<dbReference type="InterPro" id="IPR017961">
    <property type="entry name" value="DNA_pol_Y-fam_little_finger"/>
</dbReference>
<dbReference type="InterPro" id="IPR043502">
    <property type="entry name" value="DNA/RNA_pol_sf"/>
</dbReference>
<evidence type="ECO:0000256" key="3">
    <source>
        <dbReference type="ARBA" id="ARBA00022723"/>
    </source>
</evidence>
<keyword evidence="4" id="KW-0227">DNA damage</keyword>
<accession>A0A4D9CRA4</accession>
<evidence type="ECO:0000256" key="7">
    <source>
        <dbReference type="ARBA" id="ARBA00044975"/>
    </source>
</evidence>
<evidence type="ECO:0000256" key="1">
    <source>
        <dbReference type="ARBA" id="ARBA00004123"/>
    </source>
</evidence>
<dbReference type="GO" id="GO:0042276">
    <property type="term" value="P:error-prone translesion synthesis"/>
    <property type="evidence" value="ECO:0007669"/>
    <property type="project" value="TreeGrafter"/>
</dbReference>
<evidence type="ECO:0000256" key="2">
    <source>
        <dbReference type="ARBA" id="ARBA00022679"/>
    </source>
</evidence>
<dbReference type="Gene3D" id="1.10.150.20">
    <property type="entry name" value="5' to 3' exonuclease, C-terminal subdomain"/>
    <property type="match status" value="1"/>
</dbReference>
<feature type="region of interest" description="Disordered" evidence="8">
    <location>
        <begin position="702"/>
        <end position="721"/>
    </location>
</feature>
<evidence type="ECO:0000259" key="9">
    <source>
        <dbReference type="PROSITE" id="PS50173"/>
    </source>
</evidence>
<gene>
    <name evidence="10" type="ORF">NSK_006981</name>
</gene>
<dbReference type="OrthoDB" id="447129at2759"/>
<dbReference type="InterPro" id="IPR043128">
    <property type="entry name" value="Rev_trsase/Diguanyl_cyclase"/>
</dbReference>
<dbReference type="AlphaFoldDB" id="A0A4D9CRA4"/>